<organism evidence="5 6">
    <name type="scientific">Jiangella rhizosphaerae</name>
    <dbReference type="NCBI Taxonomy" id="2293569"/>
    <lineage>
        <taxon>Bacteria</taxon>
        <taxon>Bacillati</taxon>
        <taxon>Actinomycetota</taxon>
        <taxon>Actinomycetes</taxon>
        <taxon>Jiangellales</taxon>
        <taxon>Jiangellaceae</taxon>
        <taxon>Jiangella</taxon>
    </lineage>
</organism>
<evidence type="ECO:0000259" key="4">
    <source>
        <dbReference type="PROSITE" id="PS50043"/>
    </source>
</evidence>
<evidence type="ECO:0000256" key="2">
    <source>
        <dbReference type="ARBA" id="ARBA00023125"/>
    </source>
</evidence>
<dbReference type="PRINTS" id="PR00038">
    <property type="entry name" value="HTHLUXR"/>
</dbReference>
<feature type="non-terminal residue" evidence="5">
    <location>
        <position position="1"/>
    </location>
</feature>
<keyword evidence="1" id="KW-0805">Transcription regulation</keyword>
<proteinExistence type="predicted"/>
<evidence type="ECO:0000313" key="5">
    <source>
        <dbReference type="EMBL" id="RIQ16902.1"/>
    </source>
</evidence>
<dbReference type="EMBL" id="QUAL01000225">
    <property type="protein sequence ID" value="RIQ16902.1"/>
    <property type="molecule type" value="Genomic_DNA"/>
</dbReference>
<gene>
    <name evidence="5" type="ORF">DY240_22590</name>
</gene>
<accession>A0A418KKH7</accession>
<dbReference type="Gene3D" id="1.10.10.10">
    <property type="entry name" value="Winged helix-like DNA-binding domain superfamily/Winged helix DNA-binding domain"/>
    <property type="match status" value="1"/>
</dbReference>
<keyword evidence="6" id="KW-1185">Reference proteome</keyword>
<dbReference type="Pfam" id="PF00196">
    <property type="entry name" value="GerE"/>
    <property type="match status" value="1"/>
</dbReference>
<comment type="caution">
    <text evidence="5">The sequence shown here is derived from an EMBL/GenBank/DDBJ whole genome shotgun (WGS) entry which is preliminary data.</text>
</comment>
<dbReference type="AlphaFoldDB" id="A0A418KKH7"/>
<dbReference type="SUPFAM" id="SSF46894">
    <property type="entry name" value="C-terminal effector domain of the bipartite response regulators"/>
    <property type="match status" value="1"/>
</dbReference>
<keyword evidence="3" id="KW-0804">Transcription</keyword>
<evidence type="ECO:0000256" key="1">
    <source>
        <dbReference type="ARBA" id="ARBA00023015"/>
    </source>
</evidence>
<reference evidence="5 6" key="1">
    <citation type="submission" date="2018-09" db="EMBL/GenBank/DDBJ databases">
        <title>Isolation, diversity and antifungal activity of actinobacteria from wheat.</title>
        <authorList>
            <person name="Han C."/>
        </authorList>
    </citation>
    <scope>NUCLEOTIDE SEQUENCE [LARGE SCALE GENOMIC DNA]</scope>
    <source>
        <strain evidence="5 6">NEAU-YY265</strain>
    </source>
</reference>
<dbReference type="GO" id="GO:0006355">
    <property type="term" value="P:regulation of DNA-templated transcription"/>
    <property type="evidence" value="ECO:0007669"/>
    <property type="project" value="InterPro"/>
</dbReference>
<protein>
    <submittedName>
        <fullName evidence="5">DNA-binding response regulator</fullName>
    </submittedName>
</protein>
<dbReference type="InterPro" id="IPR000792">
    <property type="entry name" value="Tscrpt_reg_LuxR_C"/>
</dbReference>
<dbReference type="InterPro" id="IPR016032">
    <property type="entry name" value="Sig_transdc_resp-reg_C-effctor"/>
</dbReference>
<evidence type="ECO:0000256" key="3">
    <source>
        <dbReference type="ARBA" id="ARBA00023163"/>
    </source>
</evidence>
<keyword evidence="2 5" id="KW-0238">DNA-binding</keyword>
<sequence length="112" mass="12155">VLADAFRALAGLGARTDAARIGTELRGLGVEARRTWRRGRRGYGDQLSPRELEVTRLVATGRTNREIADTLSRSPKTVAWQLNSAMRKLGVTTRTALAVKAIEAGLLPADKD</sequence>
<dbReference type="CDD" id="cd06170">
    <property type="entry name" value="LuxR_C_like"/>
    <property type="match status" value="1"/>
</dbReference>
<name>A0A418KKH7_9ACTN</name>
<dbReference type="SMART" id="SM00421">
    <property type="entry name" value="HTH_LUXR"/>
    <property type="match status" value="1"/>
</dbReference>
<dbReference type="RefSeq" id="WP_147375453.1">
    <property type="nucleotide sequence ID" value="NZ_QUAL01000225.1"/>
</dbReference>
<dbReference type="PANTHER" id="PTHR44688">
    <property type="entry name" value="DNA-BINDING TRANSCRIPTIONAL ACTIVATOR DEVR_DOSR"/>
    <property type="match status" value="1"/>
</dbReference>
<dbReference type="InterPro" id="IPR036388">
    <property type="entry name" value="WH-like_DNA-bd_sf"/>
</dbReference>
<evidence type="ECO:0000313" key="6">
    <source>
        <dbReference type="Proteomes" id="UP000284057"/>
    </source>
</evidence>
<dbReference type="GO" id="GO:0003677">
    <property type="term" value="F:DNA binding"/>
    <property type="evidence" value="ECO:0007669"/>
    <property type="project" value="UniProtKB-KW"/>
</dbReference>
<dbReference type="PANTHER" id="PTHR44688:SF16">
    <property type="entry name" value="DNA-BINDING TRANSCRIPTIONAL ACTIVATOR DEVR_DOSR"/>
    <property type="match status" value="1"/>
</dbReference>
<dbReference type="PROSITE" id="PS00622">
    <property type="entry name" value="HTH_LUXR_1"/>
    <property type="match status" value="1"/>
</dbReference>
<dbReference type="Proteomes" id="UP000284057">
    <property type="component" value="Unassembled WGS sequence"/>
</dbReference>
<feature type="domain" description="HTH luxR-type" evidence="4">
    <location>
        <begin position="40"/>
        <end position="105"/>
    </location>
</feature>
<dbReference type="PROSITE" id="PS50043">
    <property type="entry name" value="HTH_LUXR_2"/>
    <property type="match status" value="1"/>
</dbReference>